<accession>A0A7G7GD66</accession>
<keyword evidence="4" id="KW-1185">Reference proteome</keyword>
<dbReference type="SUPFAM" id="SSF51735">
    <property type="entry name" value="NAD(P)-binding Rossmann-fold domains"/>
    <property type="match status" value="1"/>
</dbReference>
<dbReference type="KEGG" id="aswu:HUW51_21140"/>
<evidence type="ECO:0000313" key="4">
    <source>
        <dbReference type="Proteomes" id="UP000515237"/>
    </source>
</evidence>
<dbReference type="EMBL" id="CP055156">
    <property type="protein sequence ID" value="QNF35100.1"/>
    <property type="molecule type" value="Genomic_DNA"/>
</dbReference>
<dbReference type="InterPro" id="IPR036291">
    <property type="entry name" value="NAD(P)-bd_dom_sf"/>
</dbReference>
<dbReference type="CDD" id="cd05327">
    <property type="entry name" value="retinol-DH_like_SDR_c_like"/>
    <property type="match status" value="1"/>
</dbReference>
<protein>
    <submittedName>
        <fullName evidence="3">SDR family oxidoreductase</fullName>
    </submittedName>
</protein>
<reference evidence="3 4" key="1">
    <citation type="journal article" date="2018" name="Int. J. Syst. Evol. Microbiol.">
        <title>Adhaeribacter swui sp. nov., isolated from wet mud.</title>
        <authorList>
            <person name="Kim D.U."/>
            <person name="Kim K.W."/>
            <person name="Kang M.S."/>
            <person name="Kim J.Y."/>
            <person name="Jang J.H."/>
            <person name="Kim M.K."/>
        </authorList>
    </citation>
    <scope>NUCLEOTIDE SEQUENCE [LARGE SCALE GENOMIC DNA]</scope>
    <source>
        <strain evidence="3 4">KCTC 52873</strain>
    </source>
</reference>
<comment type="similarity">
    <text evidence="2">Belongs to the short-chain dehydrogenases/reductases (SDR) family.</text>
</comment>
<name>A0A7G7GD66_9BACT</name>
<sequence>MSEKIALITGASSGIGKATALELARQQYVLIIVSQNERRGYQAIRDIYQVAPAAEAEFIPCDLSDLNAVRRLADTIHQKYSQLDVLINNVGILPGEYELTPDGFERAWATNHLGPFLLTNLVLDLLQEAPAARIINVSSEAHRMGKIDLEAAVNPQKYSAFIAYCNSKLANVLFTYELARRLNSTNITANAMHPGIIASSFGQTGSGLLKWFFKVARPFMQTPEKGAATSIYLATSPEVEQQSGLYYKNQKPVKSSLLSYNKSLAQELWRISAEQVKL</sequence>
<dbReference type="PANTHER" id="PTHR43157:SF31">
    <property type="entry name" value="PHOSPHATIDYLINOSITOL-GLYCAN BIOSYNTHESIS CLASS F PROTEIN"/>
    <property type="match status" value="1"/>
</dbReference>
<dbReference type="GO" id="GO:0016491">
    <property type="term" value="F:oxidoreductase activity"/>
    <property type="evidence" value="ECO:0007669"/>
    <property type="project" value="UniProtKB-KW"/>
</dbReference>
<evidence type="ECO:0000313" key="3">
    <source>
        <dbReference type="EMBL" id="QNF35100.1"/>
    </source>
</evidence>
<keyword evidence="1" id="KW-0560">Oxidoreductase</keyword>
<dbReference type="PRINTS" id="PR00081">
    <property type="entry name" value="GDHRDH"/>
</dbReference>
<gene>
    <name evidence="3" type="ORF">HUW51_21140</name>
</gene>
<evidence type="ECO:0000256" key="1">
    <source>
        <dbReference type="ARBA" id="ARBA00023002"/>
    </source>
</evidence>
<dbReference type="Gene3D" id="3.40.50.720">
    <property type="entry name" value="NAD(P)-binding Rossmann-like Domain"/>
    <property type="match status" value="1"/>
</dbReference>
<dbReference type="AlphaFoldDB" id="A0A7G7GD66"/>
<organism evidence="3 4">
    <name type="scientific">Adhaeribacter swui</name>
    <dbReference type="NCBI Taxonomy" id="2086471"/>
    <lineage>
        <taxon>Bacteria</taxon>
        <taxon>Pseudomonadati</taxon>
        <taxon>Bacteroidota</taxon>
        <taxon>Cytophagia</taxon>
        <taxon>Cytophagales</taxon>
        <taxon>Hymenobacteraceae</taxon>
        <taxon>Adhaeribacter</taxon>
    </lineage>
</organism>
<dbReference type="PANTHER" id="PTHR43157">
    <property type="entry name" value="PHOSPHATIDYLINOSITOL-GLYCAN BIOSYNTHESIS CLASS F PROTEIN-RELATED"/>
    <property type="match status" value="1"/>
</dbReference>
<evidence type="ECO:0000256" key="2">
    <source>
        <dbReference type="RuleBase" id="RU000363"/>
    </source>
</evidence>
<proteinExistence type="inferred from homology"/>
<dbReference type="RefSeq" id="WP_185271590.1">
    <property type="nucleotide sequence ID" value="NZ_CP055156.1"/>
</dbReference>
<dbReference type="PRINTS" id="PR00080">
    <property type="entry name" value="SDRFAMILY"/>
</dbReference>
<dbReference type="InterPro" id="IPR002347">
    <property type="entry name" value="SDR_fam"/>
</dbReference>
<dbReference type="Pfam" id="PF00106">
    <property type="entry name" value="adh_short"/>
    <property type="match status" value="1"/>
</dbReference>
<dbReference type="Proteomes" id="UP000515237">
    <property type="component" value="Chromosome"/>
</dbReference>